<feature type="compositionally biased region" description="Low complexity" evidence="1">
    <location>
        <begin position="40"/>
        <end position="51"/>
    </location>
</feature>
<evidence type="ECO:0000256" key="1">
    <source>
        <dbReference type="SAM" id="MobiDB-lite"/>
    </source>
</evidence>
<proteinExistence type="predicted"/>
<dbReference type="EMBL" id="FOFV01000003">
    <property type="protein sequence ID" value="SEQ59917.1"/>
    <property type="molecule type" value="Genomic_DNA"/>
</dbReference>
<dbReference type="AlphaFoldDB" id="A0A1H9HCA0"/>
<feature type="compositionally biased region" description="Polar residues" evidence="1">
    <location>
        <begin position="52"/>
        <end position="62"/>
    </location>
</feature>
<gene>
    <name evidence="2" type="ORF">SAMN04488000_103481</name>
</gene>
<protein>
    <submittedName>
        <fullName evidence="2">Uncharacterized protein</fullName>
    </submittedName>
</protein>
<evidence type="ECO:0000313" key="3">
    <source>
        <dbReference type="Proteomes" id="UP000199503"/>
    </source>
</evidence>
<feature type="region of interest" description="Disordered" evidence="1">
    <location>
        <begin position="32"/>
        <end position="138"/>
    </location>
</feature>
<feature type="compositionally biased region" description="Polar residues" evidence="1">
    <location>
        <begin position="108"/>
        <end position="121"/>
    </location>
</feature>
<evidence type="ECO:0000313" key="2">
    <source>
        <dbReference type="EMBL" id="SEQ59917.1"/>
    </source>
</evidence>
<keyword evidence="3" id="KW-1185">Reference proteome</keyword>
<reference evidence="3" key="1">
    <citation type="submission" date="2016-10" db="EMBL/GenBank/DDBJ databases">
        <authorList>
            <person name="Varghese N."/>
            <person name="Submissions S."/>
        </authorList>
    </citation>
    <scope>NUCLEOTIDE SEQUENCE [LARGE SCALE GENOMIC DNA]</scope>
    <source>
        <strain evidence="3">DSM 44437</strain>
    </source>
</reference>
<accession>A0A1H9HCA0</accession>
<name>A0A1H9HCA0_9PSEU</name>
<dbReference type="Proteomes" id="UP000199503">
    <property type="component" value="Unassembled WGS sequence"/>
</dbReference>
<sequence length="138" mass="14125">MSQPASATATRCTIGPCASPLASSRVSCAASWSPSTNWQSHNRCSSSHRSSTVASALRNSEAASRGRPADRNALARSSASRTFGQERTGTAQILPLRPIPAYAPGTTAGASISRPSMSCSTGVGCDTTRNPPAGNACR</sequence>
<organism evidence="2 3">
    <name type="scientific">Lentzea albida</name>
    <dbReference type="NCBI Taxonomy" id="65499"/>
    <lineage>
        <taxon>Bacteria</taxon>
        <taxon>Bacillati</taxon>
        <taxon>Actinomycetota</taxon>
        <taxon>Actinomycetes</taxon>
        <taxon>Pseudonocardiales</taxon>
        <taxon>Pseudonocardiaceae</taxon>
        <taxon>Lentzea</taxon>
    </lineage>
</organism>
<feature type="compositionally biased region" description="Polar residues" evidence="1">
    <location>
        <begin position="75"/>
        <end position="91"/>
    </location>
</feature>